<proteinExistence type="predicted"/>
<evidence type="ECO:0000256" key="1">
    <source>
        <dbReference type="SAM" id="MobiDB-lite"/>
    </source>
</evidence>
<gene>
    <name evidence="2" type="ORF">MPNT_40176</name>
</gene>
<comment type="caution">
    <text evidence="2">The sequence shown here is derived from an EMBL/GenBank/DDBJ whole genome shotgun (WGS) entry which is preliminary data.</text>
</comment>
<feature type="region of interest" description="Disordered" evidence="1">
    <location>
        <begin position="61"/>
        <end position="80"/>
    </location>
</feature>
<protein>
    <submittedName>
        <fullName evidence="2">Uncharacterized protein</fullName>
    </submittedName>
</protein>
<reference evidence="2" key="1">
    <citation type="submission" date="2021-02" db="EMBL/GenBank/DDBJ databases">
        <authorList>
            <person name="Cremers G."/>
            <person name="Picone N."/>
        </authorList>
    </citation>
    <scope>NUCLEOTIDE SEQUENCE</scope>
    <source>
        <strain evidence="2">PQ17</strain>
    </source>
</reference>
<dbReference type="EMBL" id="CAJNOB010000034">
    <property type="protein sequence ID" value="CAF0701182.1"/>
    <property type="molecule type" value="Genomic_DNA"/>
</dbReference>
<organism evidence="2 3">
    <name type="scientific">Candidatus Methylacidithermus pantelleriae</name>
    <dbReference type="NCBI Taxonomy" id="2744239"/>
    <lineage>
        <taxon>Bacteria</taxon>
        <taxon>Pseudomonadati</taxon>
        <taxon>Verrucomicrobiota</taxon>
        <taxon>Methylacidiphilae</taxon>
        <taxon>Methylacidiphilales</taxon>
        <taxon>Methylacidiphilaceae</taxon>
        <taxon>Candidatus Methylacidithermus</taxon>
    </lineage>
</organism>
<evidence type="ECO:0000313" key="3">
    <source>
        <dbReference type="Proteomes" id="UP000663859"/>
    </source>
</evidence>
<name>A0A8J2BRD7_9BACT</name>
<dbReference type="AlphaFoldDB" id="A0A8J2BRD7"/>
<accession>A0A8J2BRD7</accession>
<evidence type="ECO:0000313" key="2">
    <source>
        <dbReference type="EMBL" id="CAF0701182.1"/>
    </source>
</evidence>
<sequence length="80" mass="8631">MASGCRASRGGPISLVTRRLARALNIERNGDYLALAEEDHFSNLAGIRGIRLNLHGKERGAGESNFCSSAEQDRPGLVLH</sequence>
<keyword evidence="3" id="KW-1185">Reference proteome</keyword>
<dbReference type="Proteomes" id="UP000663859">
    <property type="component" value="Unassembled WGS sequence"/>
</dbReference>